<evidence type="ECO:0000313" key="12">
    <source>
        <dbReference type="Proteomes" id="UP001337655"/>
    </source>
</evidence>
<gene>
    <name evidence="11" type="ORF">LTR77_003931</name>
</gene>
<feature type="region of interest" description="Disordered" evidence="9">
    <location>
        <begin position="1"/>
        <end position="40"/>
    </location>
</feature>
<dbReference type="InterPro" id="IPR018359">
    <property type="entry name" value="Bromodomain_CS"/>
</dbReference>
<keyword evidence="12" id="KW-1185">Reference proteome</keyword>
<dbReference type="PANTHER" id="PTHR16062">
    <property type="entry name" value="SWI/SNF-RELATED"/>
    <property type="match status" value="1"/>
</dbReference>
<dbReference type="Pfam" id="PF22994">
    <property type="entry name" value="RSC4_Ig_like"/>
    <property type="match status" value="1"/>
</dbReference>
<feature type="compositionally biased region" description="Polar residues" evidence="9">
    <location>
        <begin position="10"/>
        <end position="20"/>
    </location>
</feature>
<protein>
    <recommendedName>
        <fullName evidence="10">Bromo domain-containing protein</fullName>
    </recommendedName>
</protein>
<evidence type="ECO:0000256" key="2">
    <source>
        <dbReference type="ARBA" id="ARBA00022737"/>
    </source>
</evidence>
<evidence type="ECO:0000256" key="4">
    <source>
        <dbReference type="ARBA" id="ARBA00023015"/>
    </source>
</evidence>
<keyword evidence="2" id="KW-0677">Repeat</keyword>
<dbReference type="PRINTS" id="PR00503">
    <property type="entry name" value="BROMODOMAIN"/>
</dbReference>
<evidence type="ECO:0000259" key="10">
    <source>
        <dbReference type="PROSITE" id="PS50014"/>
    </source>
</evidence>
<dbReference type="InterPro" id="IPR054551">
    <property type="entry name" value="RSC4_Ig-like"/>
</dbReference>
<evidence type="ECO:0000256" key="1">
    <source>
        <dbReference type="ARBA" id="ARBA00004123"/>
    </source>
</evidence>
<dbReference type="InterPro" id="IPR001487">
    <property type="entry name" value="Bromodomain"/>
</dbReference>
<evidence type="ECO:0000256" key="3">
    <source>
        <dbReference type="ARBA" id="ARBA00022853"/>
    </source>
</evidence>
<dbReference type="FunFam" id="1.20.920.10:FF:000083">
    <property type="entry name" value="WGS project CABT00000000 data, contig 2.8"/>
    <property type="match status" value="1"/>
</dbReference>
<feature type="compositionally biased region" description="Acidic residues" evidence="9">
    <location>
        <begin position="217"/>
        <end position="230"/>
    </location>
</feature>
<evidence type="ECO:0000256" key="6">
    <source>
        <dbReference type="ARBA" id="ARBA00023163"/>
    </source>
</evidence>
<evidence type="ECO:0000313" key="11">
    <source>
        <dbReference type="EMBL" id="KAK5172293.1"/>
    </source>
</evidence>
<feature type="region of interest" description="Disordered" evidence="9">
    <location>
        <begin position="158"/>
        <end position="236"/>
    </location>
</feature>
<comment type="caution">
    <text evidence="11">The sequence shown here is derived from an EMBL/GenBank/DDBJ whole genome shotgun (WGS) entry which is preliminary data.</text>
</comment>
<feature type="compositionally biased region" description="Polar residues" evidence="9">
    <location>
        <begin position="28"/>
        <end position="40"/>
    </location>
</feature>
<organism evidence="11 12">
    <name type="scientific">Saxophila tyrrhenica</name>
    <dbReference type="NCBI Taxonomy" id="1690608"/>
    <lineage>
        <taxon>Eukaryota</taxon>
        <taxon>Fungi</taxon>
        <taxon>Dikarya</taxon>
        <taxon>Ascomycota</taxon>
        <taxon>Pezizomycotina</taxon>
        <taxon>Dothideomycetes</taxon>
        <taxon>Dothideomycetidae</taxon>
        <taxon>Mycosphaerellales</taxon>
        <taxon>Extremaceae</taxon>
        <taxon>Saxophila</taxon>
    </lineage>
</organism>
<dbReference type="PROSITE" id="PS50014">
    <property type="entry name" value="BROMODOMAIN_2"/>
    <property type="match status" value="2"/>
</dbReference>
<keyword evidence="7" id="KW-0539">Nucleus</keyword>
<dbReference type="PANTHER" id="PTHR16062:SF19">
    <property type="entry name" value="PROTEIN POLYBROMO-1"/>
    <property type="match status" value="1"/>
</dbReference>
<feature type="domain" description="Bromo" evidence="10">
    <location>
        <begin position="57"/>
        <end position="127"/>
    </location>
</feature>
<feature type="region of interest" description="Disordered" evidence="9">
    <location>
        <begin position="409"/>
        <end position="488"/>
    </location>
</feature>
<dbReference type="CDD" id="cd04369">
    <property type="entry name" value="Bromodomain"/>
    <property type="match status" value="2"/>
</dbReference>
<reference evidence="11 12" key="1">
    <citation type="submission" date="2023-08" db="EMBL/GenBank/DDBJ databases">
        <title>Black Yeasts Isolated from many extreme environments.</title>
        <authorList>
            <person name="Coleine C."/>
            <person name="Stajich J.E."/>
            <person name="Selbmann L."/>
        </authorList>
    </citation>
    <scope>NUCLEOTIDE SEQUENCE [LARGE SCALE GENOMIC DNA]</scope>
    <source>
        <strain evidence="11 12">CCFEE 5935</strain>
    </source>
</reference>
<feature type="domain" description="Bromo" evidence="10">
    <location>
        <begin position="261"/>
        <end position="340"/>
    </location>
</feature>
<accession>A0AAV9PF88</accession>
<dbReference type="RefSeq" id="XP_064661137.1">
    <property type="nucleotide sequence ID" value="XM_064801186.1"/>
</dbReference>
<dbReference type="GO" id="GO:0003682">
    <property type="term" value="F:chromatin binding"/>
    <property type="evidence" value="ECO:0007669"/>
    <property type="project" value="TreeGrafter"/>
</dbReference>
<dbReference type="Proteomes" id="UP001337655">
    <property type="component" value="Unassembled WGS sequence"/>
</dbReference>
<keyword evidence="5 8" id="KW-0103">Bromodomain</keyword>
<comment type="subcellular location">
    <subcellularLocation>
        <location evidence="1">Nucleus</location>
    </subcellularLocation>
</comment>
<dbReference type="PROSITE" id="PS00633">
    <property type="entry name" value="BROMODOMAIN_1"/>
    <property type="match status" value="1"/>
</dbReference>
<dbReference type="GO" id="GO:0006338">
    <property type="term" value="P:chromatin remodeling"/>
    <property type="evidence" value="ECO:0007669"/>
    <property type="project" value="InterPro"/>
</dbReference>
<keyword evidence="4" id="KW-0805">Transcription regulation</keyword>
<keyword evidence="3" id="KW-0156">Chromatin regulator</keyword>
<dbReference type="InterPro" id="IPR037382">
    <property type="entry name" value="Rsc/polybromo"/>
</dbReference>
<dbReference type="Pfam" id="PF00439">
    <property type="entry name" value="Bromodomain"/>
    <property type="match status" value="2"/>
</dbReference>
<dbReference type="EMBL" id="JAVRRT010000005">
    <property type="protein sequence ID" value="KAK5172293.1"/>
    <property type="molecule type" value="Genomic_DNA"/>
</dbReference>
<evidence type="ECO:0000256" key="9">
    <source>
        <dbReference type="SAM" id="MobiDB-lite"/>
    </source>
</evidence>
<evidence type="ECO:0000256" key="5">
    <source>
        <dbReference type="ARBA" id="ARBA00023117"/>
    </source>
</evidence>
<dbReference type="GO" id="GO:0016586">
    <property type="term" value="C:RSC-type complex"/>
    <property type="evidence" value="ECO:0007669"/>
    <property type="project" value="InterPro"/>
</dbReference>
<dbReference type="InterPro" id="IPR036427">
    <property type="entry name" value="Bromodomain-like_sf"/>
</dbReference>
<dbReference type="GO" id="GO:0006368">
    <property type="term" value="P:transcription elongation by RNA polymerase II"/>
    <property type="evidence" value="ECO:0007669"/>
    <property type="project" value="TreeGrafter"/>
</dbReference>
<proteinExistence type="predicted"/>
<sequence length="642" mass="70247">MDGSRKRRATNATPSSTEGSASKRLKLLNSSAPSTKSTVQQVGEKLLEQLHNATDKNGREIALQFLTLPDRDELPEYYDIIKLPIALDTIEEKLKRDAYPTVTTLESDFKRLVQNAKDFNDSKSLIHEDAEKIRKLVFNHMKVHNPAYKEDPGYSAFATPIPETPAPPAQNGVRNANTDAAPGARRESSAKPKIVLSARTSEPPAKQVSIAPSAGTGEDDEGDEGAEEGGDGSNDIDFTGMTFQEAQQKMIAFLLRYHDEEGLEIYFPFGNLPTRKLEDYYKIIKHPVSLKSVAKRARGQHGRAPSTNITDFKTWDAFEEEVSFIWRNAQEYNEDGSDMYNLADEFREHFQSLLAEAKEKVEEPAGPKIKLGGPKPKVMLNLSQNRGSPASGVSVDNEALLRQRQMVQAGVNGQQKAHPPAVNGNHAKPVNSMRPSSSGSPLDSGIKMEKPLSQSPGPPTLMPSGSSTNGMMPPPVMRPTSSSPYPGLPPPNYTAPAYLPPTPLRSYPIEAALLPSVTISTHPQLKAAKPFSISISPHPTLSQQSTTLSLPPTHYFLQIQPTISKQLAMGRPYKLFVTVNGTRLTQRDTLLNSETSRRTHVYEGSLAGGVNRIEVEVAAAKGTVNAEGLDVEKVNVFVNLMR</sequence>
<dbReference type="SMART" id="SM00297">
    <property type="entry name" value="BROMO"/>
    <property type="match status" value="2"/>
</dbReference>
<dbReference type="SUPFAM" id="SSF47370">
    <property type="entry name" value="Bromodomain"/>
    <property type="match status" value="2"/>
</dbReference>
<dbReference type="Gene3D" id="1.20.920.10">
    <property type="entry name" value="Bromodomain-like"/>
    <property type="match status" value="2"/>
</dbReference>
<evidence type="ECO:0000256" key="7">
    <source>
        <dbReference type="ARBA" id="ARBA00023242"/>
    </source>
</evidence>
<dbReference type="AlphaFoldDB" id="A0AAV9PF88"/>
<evidence type="ECO:0000256" key="8">
    <source>
        <dbReference type="PROSITE-ProRule" id="PRU00035"/>
    </source>
</evidence>
<keyword evidence="6" id="KW-0804">Transcription</keyword>
<name>A0AAV9PF88_9PEZI</name>
<dbReference type="GeneID" id="89925277"/>